<keyword evidence="1" id="KW-0472">Membrane</keyword>
<dbReference type="OrthoDB" id="2080970at2"/>
<organism evidence="2 3">
    <name type="scientific">Sulfobacillus thermosulfidooxidans (strain DSM 9293 / VKM B-1269 / AT-1)</name>
    <dbReference type="NCBI Taxonomy" id="929705"/>
    <lineage>
        <taxon>Bacteria</taxon>
        <taxon>Bacillati</taxon>
        <taxon>Bacillota</taxon>
        <taxon>Clostridia</taxon>
        <taxon>Eubacteriales</taxon>
        <taxon>Clostridiales Family XVII. Incertae Sedis</taxon>
        <taxon>Sulfobacillus</taxon>
    </lineage>
</organism>
<feature type="transmembrane region" description="Helical" evidence="1">
    <location>
        <begin position="74"/>
        <end position="93"/>
    </location>
</feature>
<feature type="transmembrane region" description="Helical" evidence="1">
    <location>
        <begin position="252"/>
        <end position="274"/>
    </location>
</feature>
<dbReference type="Proteomes" id="UP000192660">
    <property type="component" value="Unassembled WGS sequence"/>
</dbReference>
<reference evidence="3" key="1">
    <citation type="submission" date="2017-04" db="EMBL/GenBank/DDBJ databases">
        <authorList>
            <person name="Varghese N."/>
            <person name="Submissions S."/>
        </authorList>
    </citation>
    <scope>NUCLEOTIDE SEQUENCE [LARGE SCALE GENOMIC DNA]</scope>
    <source>
        <strain evidence="3">DSM 9293</strain>
    </source>
</reference>
<evidence type="ECO:0000313" key="2">
    <source>
        <dbReference type="EMBL" id="SMC04247.1"/>
    </source>
</evidence>
<accession>A0A1W1WD87</accession>
<evidence type="ECO:0000256" key="1">
    <source>
        <dbReference type="SAM" id="Phobius"/>
    </source>
</evidence>
<evidence type="ECO:0000313" key="3">
    <source>
        <dbReference type="Proteomes" id="UP000192660"/>
    </source>
</evidence>
<name>A0A1W1WD87_SULTA</name>
<keyword evidence="1" id="KW-1133">Transmembrane helix</keyword>
<keyword evidence="1" id="KW-0812">Transmembrane</keyword>
<proteinExistence type="predicted"/>
<gene>
    <name evidence="2" type="ORF">SAMN00768000_1543</name>
</gene>
<feature type="transmembrane region" description="Helical" evidence="1">
    <location>
        <begin position="216"/>
        <end position="240"/>
    </location>
</feature>
<dbReference type="AlphaFoldDB" id="A0A1W1WD87"/>
<dbReference type="EMBL" id="FWWY01000001">
    <property type="protein sequence ID" value="SMC04247.1"/>
    <property type="molecule type" value="Genomic_DNA"/>
</dbReference>
<dbReference type="STRING" id="28034.BFX07_01665"/>
<feature type="transmembrane region" description="Helical" evidence="1">
    <location>
        <begin position="153"/>
        <end position="172"/>
    </location>
</feature>
<feature type="transmembrane region" description="Helical" evidence="1">
    <location>
        <begin position="184"/>
        <end position="204"/>
    </location>
</feature>
<protein>
    <submittedName>
        <fullName evidence="2">Uncharacterized protein</fullName>
    </submittedName>
</protein>
<sequence>MWEDYLEQATASIANKYHRRRAQAKIRQQLLSIWAELTHTGMESPRAMVEAMEMLGDPRHLAEKLATPLRQQRGWLWLVSFAQLMAGLGLLLVSFRTASLADMAVGRVLTLWGFATTGFNTYHHKELWANLKIALRNWRLSLTWVTWGQKARIIAVSAISGILAAVLCSLPWEFVPNTVFHPVMVSDFLGLFSFALAAWGPYYVFRRSIAMAFRDITWQIWAALTSTVTYTTLVVVNGQFVPPPFFNWQPELFILGSFVSFFAALRVYAFFLALKERIEPWSDDEIRPAI</sequence>
<keyword evidence="3" id="KW-1185">Reference proteome</keyword>
<dbReference type="RefSeq" id="WP_020375557.1">
    <property type="nucleotide sequence ID" value="NZ_FWWY01000001.1"/>
</dbReference>